<gene>
    <name evidence="2" type="ORF">DSM25559_5083</name>
</gene>
<protein>
    <submittedName>
        <fullName evidence="2">YfdX protein</fullName>
    </submittedName>
</protein>
<dbReference type="Pfam" id="PF10938">
    <property type="entry name" value="YfdX"/>
    <property type="match status" value="1"/>
</dbReference>
<dbReference type="Gene3D" id="6.10.250.2140">
    <property type="match status" value="1"/>
</dbReference>
<evidence type="ECO:0000313" key="3">
    <source>
        <dbReference type="Proteomes" id="UP000187891"/>
    </source>
</evidence>
<dbReference type="STRING" id="1907666.DSM25559_5083"/>
<proteinExistence type="predicted"/>
<dbReference type="AlphaFoldDB" id="A0A1R3U2P3"/>
<accession>A0A1R3U2P3</accession>
<dbReference type="Proteomes" id="UP000187891">
    <property type="component" value="Unassembled WGS sequence"/>
</dbReference>
<dbReference type="RefSeq" id="WP_077105609.1">
    <property type="nucleotide sequence ID" value="NZ_FMUE01000022.1"/>
</dbReference>
<feature type="chain" id="PRO_5012706695" evidence="1">
    <location>
        <begin position="24"/>
        <end position="225"/>
    </location>
</feature>
<name>A0A1R3U2P3_9HYPH</name>
<dbReference type="EMBL" id="FMUE01000022">
    <property type="protein sequence ID" value="SCX35666.1"/>
    <property type="molecule type" value="Genomic_DNA"/>
</dbReference>
<feature type="signal peptide" evidence="1">
    <location>
        <begin position="1"/>
        <end position="23"/>
    </location>
</feature>
<organism evidence="2 3">
    <name type="scientific">Agrobacterium rosae</name>
    <dbReference type="NCBI Taxonomy" id="1972867"/>
    <lineage>
        <taxon>Bacteria</taxon>
        <taxon>Pseudomonadati</taxon>
        <taxon>Pseudomonadota</taxon>
        <taxon>Alphaproteobacteria</taxon>
        <taxon>Hyphomicrobiales</taxon>
        <taxon>Rhizobiaceae</taxon>
        <taxon>Rhizobium/Agrobacterium group</taxon>
        <taxon>Agrobacterium</taxon>
    </lineage>
</organism>
<evidence type="ECO:0000256" key="1">
    <source>
        <dbReference type="SAM" id="SignalP"/>
    </source>
</evidence>
<dbReference type="Gene3D" id="1.20.120.1940">
    <property type="entry name" value="YfdX protein domain"/>
    <property type="match status" value="1"/>
</dbReference>
<evidence type="ECO:0000313" key="2">
    <source>
        <dbReference type="EMBL" id="SCX35666.1"/>
    </source>
</evidence>
<sequence>MKMSTLFAAILATTVASGSLAYAADTAKVPVTKEVTAQKDFTKLSRDGIAAFRDIHLARIAVFDADPATAKKLVAEAQSALKKAKADDSIFLKAEAAMKPPASAPAAAKSKTADASAQTAWIPIDGQFTLEEDFVATPEKQQAVARANEHLKKGERSKAVETLRLAGIDVSTTIAALPLNQTITGVDDAAKLLDENKFYEVNAKLKTVEDGLVFDTVAAFDTPAQ</sequence>
<dbReference type="InterPro" id="IPR021236">
    <property type="entry name" value="Uncharacterised_YfdX"/>
</dbReference>
<keyword evidence="1" id="KW-0732">Signal</keyword>
<reference evidence="3" key="1">
    <citation type="submission" date="2016-10" db="EMBL/GenBank/DDBJ databases">
        <authorList>
            <person name="Wibberg D."/>
        </authorList>
    </citation>
    <scope>NUCLEOTIDE SEQUENCE [LARGE SCALE GENOMIC DNA]</scope>
</reference>